<keyword evidence="3" id="KW-1185">Reference proteome</keyword>
<accession>A2Y989</accession>
<sequence length="119" mass="12996">MAELSAANWERTMARGQRQGKWHRPIRRSSRVESAATAQLGRRDDGVAGARSNRLDAASSRSLVPLVCSATKEVTGRGEVRCGYRVGERKTTIQSGSHAPELEMEVAIEGLKGEIMSEE</sequence>
<dbReference type="Proteomes" id="UP000007015">
    <property type="component" value="Chromosome 6"/>
</dbReference>
<proteinExistence type="predicted"/>
<feature type="region of interest" description="Disordered" evidence="1">
    <location>
        <begin position="1"/>
        <end position="54"/>
    </location>
</feature>
<name>A2Y989_ORYSI</name>
<protein>
    <submittedName>
        <fullName evidence="2">Uncharacterized protein</fullName>
    </submittedName>
</protein>
<feature type="compositionally biased region" description="Basic residues" evidence="1">
    <location>
        <begin position="18"/>
        <end position="29"/>
    </location>
</feature>
<gene>
    <name evidence="2" type="ORF">OsI_21628</name>
</gene>
<dbReference type="Gramene" id="BGIOSGA022294-TA">
    <property type="protein sequence ID" value="BGIOSGA022294-PA"/>
    <property type="gene ID" value="BGIOSGA022294"/>
</dbReference>
<evidence type="ECO:0000313" key="2">
    <source>
        <dbReference type="EMBL" id="EAY99649.1"/>
    </source>
</evidence>
<organism evidence="2 3">
    <name type="scientific">Oryza sativa subsp. indica</name>
    <name type="common">Rice</name>
    <dbReference type="NCBI Taxonomy" id="39946"/>
    <lineage>
        <taxon>Eukaryota</taxon>
        <taxon>Viridiplantae</taxon>
        <taxon>Streptophyta</taxon>
        <taxon>Embryophyta</taxon>
        <taxon>Tracheophyta</taxon>
        <taxon>Spermatophyta</taxon>
        <taxon>Magnoliopsida</taxon>
        <taxon>Liliopsida</taxon>
        <taxon>Poales</taxon>
        <taxon>Poaceae</taxon>
        <taxon>BOP clade</taxon>
        <taxon>Oryzoideae</taxon>
        <taxon>Oryzeae</taxon>
        <taxon>Oryzinae</taxon>
        <taxon>Oryza</taxon>
        <taxon>Oryza sativa</taxon>
    </lineage>
</organism>
<dbReference type="EMBL" id="CM000131">
    <property type="protein sequence ID" value="EAY99649.1"/>
    <property type="molecule type" value="Genomic_DNA"/>
</dbReference>
<reference evidence="2 3" key="1">
    <citation type="journal article" date="2005" name="PLoS Biol.">
        <title>The genomes of Oryza sativa: a history of duplications.</title>
        <authorList>
            <person name="Yu J."/>
            <person name="Wang J."/>
            <person name="Lin W."/>
            <person name="Li S."/>
            <person name="Li H."/>
            <person name="Zhou J."/>
            <person name="Ni P."/>
            <person name="Dong W."/>
            <person name="Hu S."/>
            <person name="Zeng C."/>
            <person name="Zhang J."/>
            <person name="Zhang Y."/>
            <person name="Li R."/>
            <person name="Xu Z."/>
            <person name="Li S."/>
            <person name="Li X."/>
            <person name="Zheng H."/>
            <person name="Cong L."/>
            <person name="Lin L."/>
            <person name="Yin J."/>
            <person name="Geng J."/>
            <person name="Li G."/>
            <person name="Shi J."/>
            <person name="Liu J."/>
            <person name="Lv H."/>
            <person name="Li J."/>
            <person name="Wang J."/>
            <person name="Deng Y."/>
            <person name="Ran L."/>
            <person name="Shi X."/>
            <person name="Wang X."/>
            <person name="Wu Q."/>
            <person name="Li C."/>
            <person name="Ren X."/>
            <person name="Wang J."/>
            <person name="Wang X."/>
            <person name="Li D."/>
            <person name="Liu D."/>
            <person name="Zhang X."/>
            <person name="Ji Z."/>
            <person name="Zhao W."/>
            <person name="Sun Y."/>
            <person name="Zhang Z."/>
            <person name="Bao J."/>
            <person name="Han Y."/>
            <person name="Dong L."/>
            <person name="Ji J."/>
            <person name="Chen P."/>
            <person name="Wu S."/>
            <person name="Liu J."/>
            <person name="Xiao Y."/>
            <person name="Bu D."/>
            <person name="Tan J."/>
            <person name="Yang L."/>
            <person name="Ye C."/>
            <person name="Zhang J."/>
            <person name="Xu J."/>
            <person name="Zhou Y."/>
            <person name="Yu Y."/>
            <person name="Zhang B."/>
            <person name="Zhuang S."/>
            <person name="Wei H."/>
            <person name="Liu B."/>
            <person name="Lei M."/>
            <person name="Yu H."/>
            <person name="Li Y."/>
            <person name="Xu H."/>
            <person name="Wei S."/>
            <person name="He X."/>
            <person name="Fang L."/>
            <person name="Zhang Z."/>
            <person name="Zhang Y."/>
            <person name="Huang X."/>
            <person name="Su Z."/>
            <person name="Tong W."/>
            <person name="Li J."/>
            <person name="Tong Z."/>
            <person name="Li S."/>
            <person name="Ye J."/>
            <person name="Wang L."/>
            <person name="Fang L."/>
            <person name="Lei T."/>
            <person name="Chen C."/>
            <person name="Chen H."/>
            <person name="Xu Z."/>
            <person name="Li H."/>
            <person name="Huang H."/>
            <person name="Zhang F."/>
            <person name="Xu H."/>
            <person name="Li N."/>
            <person name="Zhao C."/>
            <person name="Li S."/>
            <person name="Dong L."/>
            <person name="Huang Y."/>
            <person name="Li L."/>
            <person name="Xi Y."/>
            <person name="Qi Q."/>
            <person name="Li W."/>
            <person name="Zhang B."/>
            <person name="Hu W."/>
            <person name="Zhang Y."/>
            <person name="Tian X."/>
            <person name="Jiao Y."/>
            <person name="Liang X."/>
            <person name="Jin J."/>
            <person name="Gao L."/>
            <person name="Zheng W."/>
            <person name="Hao B."/>
            <person name="Liu S."/>
            <person name="Wang W."/>
            <person name="Yuan L."/>
            <person name="Cao M."/>
            <person name="McDermott J."/>
            <person name="Samudrala R."/>
            <person name="Wang J."/>
            <person name="Wong G.K."/>
            <person name="Yang H."/>
        </authorList>
    </citation>
    <scope>NUCLEOTIDE SEQUENCE [LARGE SCALE GENOMIC DNA]</scope>
    <source>
        <strain evidence="3">cv. 93-11</strain>
    </source>
</reference>
<evidence type="ECO:0000313" key="3">
    <source>
        <dbReference type="Proteomes" id="UP000007015"/>
    </source>
</evidence>
<evidence type="ECO:0000256" key="1">
    <source>
        <dbReference type="SAM" id="MobiDB-lite"/>
    </source>
</evidence>
<dbReference type="AlphaFoldDB" id="A2Y989"/>
<dbReference type="HOGENOM" id="CLU_2065385_0_0_1"/>